<evidence type="ECO:0000256" key="8">
    <source>
        <dbReference type="ARBA" id="ARBA00022448"/>
    </source>
</evidence>
<proteinExistence type="inferred from homology"/>
<reference evidence="22 23" key="1">
    <citation type="submission" date="2023-07" db="EMBL/GenBank/DDBJ databases">
        <title>Sequencing the genomes of 1000 actinobacteria strains.</title>
        <authorList>
            <person name="Klenk H.-P."/>
        </authorList>
    </citation>
    <scope>NUCLEOTIDE SEQUENCE [LARGE SCALE GENOMIC DNA]</scope>
    <source>
        <strain evidence="22 23">DSM 46740</strain>
    </source>
</reference>
<evidence type="ECO:0000259" key="21">
    <source>
        <dbReference type="Pfam" id="PF05524"/>
    </source>
</evidence>
<gene>
    <name evidence="22" type="ORF">J2853_003609</name>
</gene>
<evidence type="ECO:0000256" key="11">
    <source>
        <dbReference type="ARBA" id="ARBA00022679"/>
    </source>
</evidence>
<evidence type="ECO:0000256" key="4">
    <source>
        <dbReference type="ARBA" id="ARBA00004496"/>
    </source>
</evidence>
<keyword evidence="12 17" id="KW-0598">Phosphotransferase system</keyword>
<name>A0ABT9QDK0_9ACTN</name>
<evidence type="ECO:0000256" key="13">
    <source>
        <dbReference type="ARBA" id="ARBA00022723"/>
    </source>
</evidence>
<dbReference type="Proteomes" id="UP001225356">
    <property type="component" value="Unassembled WGS sequence"/>
</dbReference>
<feature type="region of interest" description="Disordered" evidence="18">
    <location>
        <begin position="273"/>
        <end position="296"/>
    </location>
</feature>
<sequence>MAETLRGLGVSPGRAAGRVYRMAGPPPLPAPARAVEADRELSEALRALEATAAELAARAERAPDSTAGEILEAQSFIARDPGLYESVEANVRAGMDAAHAIDAACAHHRRALLEAGGYFAERASDLDDIRNRAVAVVLGLPMPGIPDPGHPFVLVAEDLAPADTVNLDPALVLALLTEKGGPTSHTAILARARALPAVVACRGVIGLDDGTWVSVDGARGEVETGIGEEAATEIQRRAVADRRRSGTSRGPGRTSDDHPVKLLLNIGSAADLRATGSPAGRDAPADPAGEGRGDVASEGVGLFRTEFLFLDRREPPGYEEQVAAYEAVLRAAPGGHVVIRTLDAGTDKPLPFLGLPEEPNPALGVRGLRVSRIRPEVLDTQLDAIAEAARAAGAEPWVMAPMVTTAGEAADFAGRARARGIRHVGAMVEVPAAALRAGRLLNELDFLSIGTNDLSQYTFASDRQHGELADLLDPWQAALLQLIADCAAAGQAAGKPVGVCGEAAADPLLATVLVGLGVSSLSMSAPSIAPVRDSLAAHSLAQCRQNARLALGADDPAQARKLVMPG</sequence>
<dbReference type="Pfam" id="PF00391">
    <property type="entry name" value="PEP-utilizers"/>
    <property type="match status" value="1"/>
</dbReference>
<dbReference type="PRINTS" id="PR01736">
    <property type="entry name" value="PHPHTRNFRASE"/>
</dbReference>
<evidence type="ECO:0000256" key="10">
    <source>
        <dbReference type="ARBA" id="ARBA00022597"/>
    </source>
</evidence>
<dbReference type="Gene3D" id="3.50.30.10">
    <property type="entry name" value="Phosphohistidine domain"/>
    <property type="match status" value="1"/>
</dbReference>
<dbReference type="InterPro" id="IPR036618">
    <property type="entry name" value="PtsI_HPr-bd_sf"/>
</dbReference>
<evidence type="ECO:0000313" key="23">
    <source>
        <dbReference type="Proteomes" id="UP001225356"/>
    </source>
</evidence>
<evidence type="ECO:0000259" key="19">
    <source>
        <dbReference type="Pfam" id="PF00391"/>
    </source>
</evidence>
<dbReference type="InterPro" id="IPR040442">
    <property type="entry name" value="Pyrv_kinase-like_dom_sf"/>
</dbReference>
<dbReference type="InterPro" id="IPR018274">
    <property type="entry name" value="PEP_util_AS"/>
</dbReference>
<dbReference type="NCBIfam" id="TIGR01417">
    <property type="entry name" value="PTS_I_fam"/>
    <property type="match status" value="1"/>
</dbReference>
<feature type="domain" description="Phosphotransferase system enzyme I N-terminal" evidence="21">
    <location>
        <begin position="6"/>
        <end position="122"/>
    </location>
</feature>
<evidence type="ECO:0000256" key="16">
    <source>
        <dbReference type="ARBA" id="ARBA00033235"/>
    </source>
</evidence>
<dbReference type="PROSITE" id="PS00370">
    <property type="entry name" value="PEP_ENZYMES_PHOS_SITE"/>
    <property type="match status" value="1"/>
</dbReference>
<feature type="domain" description="PEP-utilising enzyme C-terminal" evidence="20">
    <location>
        <begin position="295"/>
        <end position="537"/>
    </location>
</feature>
<dbReference type="InterPro" id="IPR008731">
    <property type="entry name" value="PTS_EIN"/>
</dbReference>
<dbReference type="InterPro" id="IPR008279">
    <property type="entry name" value="PEP-util_enz_mobile_dom"/>
</dbReference>
<evidence type="ECO:0000256" key="12">
    <source>
        <dbReference type="ARBA" id="ARBA00022683"/>
    </source>
</evidence>
<dbReference type="Pfam" id="PF02896">
    <property type="entry name" value="PEP-utilizers_C"/>
    <property type="match status" value="1"/>
</dbReference>
<dbReference type="EC" id="2.7.3.9" evidence="6 17"/>
<keyword evidence="8 17" id="KW-0813">Transport</keyword>
<keyword evidence="15 17" id="KW-0460">Magnesium</keyword>
<dbReference type="SUPFAM" id="SSF47831">
    <property type="entry name" value="Enzyme I of the PEP:sugar phosphotransferase system HPr-binding (sub)domain"/>
    <property type="match status" value="1"/>
</dbReference>
<comment type="cofactor">
    <cofactor evidence="2 17">
        <name>Mg(2+)</name>
        <dbReference type="ChEBI" id="CHEBI:18420"/>
    </cofactor>
</comment>
<dbReference type="Pfam" id="PF05524">
    <property type="entry name" value="PEP-utilisers_N"/>
    <property type="match status" value="1"/>
</dbReference>
<dbReference type="RefSeq" id="WP_307559226.1">
    <property type="nucleotide sequence ID" value="NZ_JAUSQU010000001.1"/>
</dbReference>
<evidence type="ECO:0000256" key="2">
    <source>
        <dbReference type="ARBA" id="ARBA00001946"/>
    </source>
</evidence>
<dbReference type="InterPro" id="IPR000121">
    <property type="entry name" value="PEP_util_C"/>
</dbReference>
<dbReference type="PIRSF" id="PIRSF000732">
    <property type="entry name" value="PTS_enzyme_I"/>
    <property type="match status" value="1"/>
</dbReference>
<dbReference type="SUPFAM" id="SSF51621">
    <property type="entry name" value="Phosphoenolpyruvate/pyruvate domain"/>
    <property type="match status" value="1"/>
</dbReference>
<evidence type="ECO:0000256" key="5">
    <source>
        <dbReference type="ARBA" id="ARBA00007837"/>
    </source>
</evidence>
<feature type="region of interest" description="Disordered" evidence="18">
    <location>
        <begin position="235"/>
        <end position="260"/>
    </location>
</feature>
<feature type="domain" description="PEP-utilising enzyme mobile" evidence="19">
    <location>
        <begin position="152"/>
        <end position="220"/>
    </location>
</feature>
<keyword evidence="14 17" id="KW-0418">Kinase</keyword>
<evidence type="ECO:0000313" key="22">
    <source>
        <dbReference type="EMBL" id="MDP9844398.1"/>
    </source>
</evidence>
<dbReference type="Gene3D" id="3.20.20.60">
    <property type="entry name" value="Phosphoenolpyruvate-binding domains"/>
    <property type="match status" value="1"/>
</dbReference>
<evidence type="ECO:0000256" key="18">
    <source>
        <dbReference type="SAM" id="MobiDB-lite"/>
    </source>
</evidence>
<dbReference type="InterPro" id="IPR024692">
    <property type="entry name" value="PTS_EI"/>
</dbReference>
<dbReference type="EMBL" id="JAUSQU010000001">
    <property type="protein sequence ID" value="MDP9844398.1"/>
    <property type="molecule type" value="Genomic_DNA"/>
</dbReference>
<organism evidence="22 23">
    <name type="scientific">Streptosporangium lutulentum</name>
    <dbReference type="NCBI Taxonomy" id="1461250"/>
    <lineage>
        <taxon>Bacteria</taxon>
        <taxon>Bacillati</taxon>
        <taxon>Actinomycetota</taxon>
        <taxon>Actinomycetes</taxon>
        <taxon>Streptosporangiales</taxon>
        <taxon>Streptosporangiaceae</taxon>
        <taxon>Streptosporangium</taxon>
    </lineage>
</organism>
<dbReference type="Gene3D" id="1.10.274.10">
    <property type="entry name" value="PtsI, HPr-binding domain"/>
    <property type="match status" value="1"/>
</dbReference>
<keyword evidence="23" id="KW-1185">Reference proteome</keyword>
<dbReference type="InterPro" id="IPR006318">
    <property type="entry name" value="PTS_EI-like"/>
</dbReference>
<protein>
    <recommendedName>
        <fullName evidence="7 17">Phosphoenolpyruvate-protein phosphotransferase</fullName>
        <ecNumber evidence="6 17">2.7.3.9</ecNumber>
    </recommendedName>
    <alternativeName>
        <fullName evidence="16 17">Phosphotransferase system, enzyme I</fullName>
    </alternativeName>
</protein>
<dbReference type="GO" id="GO:0008965">
    <property type="term" value="F:phosphoenolpyruvate-protein phosphotransferase activity"/>
    <property type="evidence" value="ECO:0007669"/>
    <property type="project" value="UniProtKB-EC"/>
</dbReference>
<dbReference type="PANTHER" id="PTHR46244:SF3">
    <property type="entry name" value="PHOSPHOENOLPYRUVATE-PROTEIN PHOSPHOTRANSFERASE"/>
    <property type="match status" value="1"/>
</dbReference>
<evidence type="ECO:0000259" key="20">
    <source>
        <dbReference type="Pfam" id="PF02896"/>
    </source>
</evidence>
<comment type="caution">
    <text evidence="22">The sequence shown here is derived from an EMBL/GenBank/DDBJ whole genome shotgun (WGS) entry which is preliminary data.</text>
</comment>
<dbReference type="SUPFAM" id="SSF52009">
    <property type="entry name" value="Phosphohistidine domain"/>
    <property type="match status" value="1"/>
</dbReference>
<evidence type="ECO:0000256" key="15">
    <source>
        <dbReference type="ARBA" id="ARBA00022842"/>
    </source>
</evidence>
<dbReference type="PANTHER" id="PTHR46244">
    <property type="entry name" value="PHOSPHOENOLPYRUVATE-PROTEIN PHOSPHOTRANSFERASE"/>
    <property type="match status" value="1"/>
</dbReference>
<evidence type="ECO:0000256" key="3">
    <source>
        <dbReference type="ARBA" id="ARBA00002728"/>
    </source>
</evidence>
<evidence type="ECO:0000256" key="17">
    <source>
        <dbReference type="PIRNR" id="PIRNR000732"/>
    </source>
</evidence>
<keyword evidence="11 17" id="KW-0808">Transferase</keyword>
<comment type="similarity">
    <text evidence="5 17">Belongs to the PEP-utilizing enzyme family.</text>
</comment>
<keyword evidence="10 17" id="KW-0762">Sugar transport</keyword>
<evidence type="ECO:0000256" key="14">
    <source>
        <dbReference type="ARBA" id="ARBA00022777"/>
    </source>
</evidence>
<comment type="subcellular location">
    <subcellularLocation>
        <location evidence="4 17">Cytoplasm</location>
    </subcellularLocation>
</comment>
<evidence type="ECO:0000256" key="6">
    <source>
        <dbReference type="ARBA" id="ARBA00012232"/>
    </source>
</evidence>
<evidence type="ECO:0000256" key="9">
    <source>
        <dbReference type="ARBA" id="ARBA00022490"/>
    </source>
</evidence>
<keyword evidence="9 17" id="KW-0963">Cytoplasm</keyword>
<accession>A0ABT9QDK0</accession>
<feature type="compositionally biased region" description="Basic and acidic residues" evidence="18">
    <location>
        <begin position="235"/>
        <end position="244"/>
    </location>
</feature>
<evidence type="ECO:0000256" key="7">
    <source>
        <dbReference type="ARBA" id="ARBA00016544"/>
    </source>
</evidence>
<comment type="catalytic activity">
    <reaction evidence="1 17">
        <text>L-histidyl-[protein] + phosphoenolpyruvate = N(pros)-phospho-L-histidyl-[protein] + pyruvate</text>
        <dbReference type="Rhea" id="RHEA:23880"/>
        <dbReference type="Rhea" id="RHEA-COMP:9745"/>
        <dbReference type="Rhea" id="RHEA-COMP:9746"/>
        <dbReference type="ChEBI" id="CHEBI:15361"/>
        <dbReference type="ChEBI" id="CHEBI:29979"/>
        <dbReference type="ChEBI" id="CHEBI:58702"/>
        <dbReference type="ChEBI" id="CHEBI:64837"/>
        <dbReference type="EC" id="2.7.3.9"/>
    </reaction>
</comment>
<feature type="compositionally biased region" description="Low complexity" evidence="18">
    <location>
        <begin position="276"/>
        <end position="288"/>
    </location>
</feature>
<dbReference type="InterPro" id="IPR036637">
    <property type="entry name" value="Phosphohistidine_dom_sf"/>
</dbReference>
<dbReference type="InterPro" id="IPR015813">
    <property type="entry name" value="Pyrv/PenolPyrv_kinase-like_dom"/>
</dbReference>
<dbReference type="InterPro" id="IPR050499">
    <property type="entry name" value="PEP-utilizing_PTS_enzyme"/>
</dbReference>
<evidence type="ECO:0000256" key="1">
    <source>
        <dbReference type="ARBA" id="ARBA00000683"/>
    </source>
</evidence>
<comment type="function">
    <text evidence="3 17">General (non sugar-specific) component of the phosphoenolpyruvate-dependent sugar phosphotransferase system (sugar PTS). This major carbohydrate active-transport system catalyzes the phosphorylation of incoming sugar substrates concomitantly with their translocation across the cell membrane. Enzyme I transfers the phosphoryl group from phosphoenolpyruvate (PEP) to the phosphoryl carrier protein (HPr).</text>
</comment>
<keyword evidence="13 17" id="KW-0479">Metal-binding</keyword>
<dbReference type="PROSITE" id="PS00742">
    <property type="entry name" value="PEP_ENZYMES_2"/>
    <property type="match status" value="1"/>
</dbReference>
<dbReference type="InterPro" id="IPR023151">
    <property type="entry name" value="PEP_util_CS"/>
</dbReference>